<dbReference type="Proteomes" id="UP000319432">
    <property type="component" value="Chromosome"/>
</dbReference>
<name>A0A502IHE6_BRELA</name>
<evidence type="ECO:0000313" key="5">
    <source>
        <dbReference type="Proteomes" id="UP000319432"/>
    </source>
</evidence>
<keyword evidence="4" id="KW-0378">Hydrolase</keyword>
<dbReference type="Gene3D" id="3.40.33.10">
    <property type="entry name" value="CAP"/>
    <property type="match status" value="1"/>
</dbReference>
<gene>
    <name evidence="4" type="ORF">EEL30_03140</name>
</gene>
<keyword evidence="4" id="KW-0645">Protease</keyword>
<reference evidence="4 5" key="1">
    <citation type="submission" date="2018-11" db="EMBL/GenBank/DDBJ databases">
        <title>Phylogenetic determinants of toxin gene distribution in genomes of Brevibacillus laterosporus.</title>
        <authorList>
            <person name="Glare T.R."/>
            <person name="Durrant A."/>
            <person name="Berry C."/>
            <person name="Palma L."/>
            <person name="Ormskirk M."/>
            <person name="Cox M.O."/>
        </authorList>
    </citation>
    <scope>NUCLEOTIDE SEQUENCE [LARGE SCALE GENOMIC DNA]</scope>
    <source>
        <strain evidence="4 5">1821L</strain>
    </source>
</reference>
<evidence type="ECO:0000259" key="3">
    <source>
        <dbReference type="Pfam" id="PF00188"/>
    </source>
</evidence>
<protein>
    <submittedName>
        <fullName evidence="4">Serine protease</fullName>
    </submittedName>
</protein>
<sequence length="272" mass="30279">MKKKWMSKTVFALAVGMAVSGLATSALAASPMVMVKQLPIQQGTTNNLDLNALSDLLNQKQGNAKDCLPTDVLNSLLSQNKDKGNSIFDQLKNKEDCDIKEPSRSKDKNRWADRETSNKDCDEASVDEQEKPSIEEPVKDNDSKENVSSEASAMVNEVVDIVNQERSKAGLKPLSMDNELSKMATDKAKDMAKNNYFDHNSPTYGSPFDMMEQYDISFRTAGENIAQGQRSAKEVMKDWMNSSGHRKNIMNSSFTTIGVGYYNGYWVQEFIG</sequence>
<feature type="compositionally biased region" description="Basic and acidic residues" evidence="1">
    <location>
        <begin position="98"/>
        <end position="147"/>
    </location>
</feature>
<dbReference type="PANTHER" id="PTHR31157">
    <property type="entry name" value="SCP DOMAIN-CONTAINING PROTEIN"/>
    <property type="match status" value="1"/>
</dbReference>
<feature type="signal peptide" evidence="2">
    <location>
        <begin position="1"/>
        <end position="28"/>
    </location>
</feature>
<dbReference type="CDD" id="cd05379">
    <property type="entry name" value="CAP_bacterial"/>
    <property type="match status" value="1"/>
</dbReference>
<feature type="domain" description="SCP" evidence="3">
    <location>
        <begin position="160"/>
        <end position="269"/>
    </location>
</feature>
<keyword evidence="2" id="KW-0732">Signal</keyword>
<dbReference type="Pfam" id="PF00188">
    <property type="entry name" value="CAP"/>
    <property type="match status" value="1"/>
</dbReference>
<proteinExistence type="predicted"/>
<dbReference type="GO" id="GO:0006508">
    <property type="term" value="P:proteolysis"/>
    <property type="evidence" value="ECO:0007669"/>
    <property type="project" value="UniProtKB-KW"/>
</dbReference>
<evidence type="ECO:0000256" key="2">
    <source>
        <dbReference type="SAM" id="SignalP"/>
    </source>
</evidence>
<evidence type="ECO:0000256" key="1">
    <source>
        <dbReference type="SAM" id="MobiDB-lite"/>
    </source>
</evidence>
<dbReference type="GO" id="GO:0008233">
    <property type="term" value="F:peptidase activity"/>
    <property type="evidence" value="ECO:0007669"/>
    <property type="project" value="UniProtKB-KW"/>
</dbReference>
<dbReference type="InterPro" id="IPR035940">
    <property type="entry name" value="CAP_sf"/>
</dbReference>
<dbReference type="OrthoDB" id="9783944at2"/>
<feature type="chain" id="PRO_5043658070" evidence="2">
    <location>
        <begin position="29"/>
        <end position="272"/>
    </location>
</feature>
<dbReference type="PANTHER" id="PTHR31157:SF1">
    <property type="entry name" value="SCP DOMAIN-CONTAINING PROTEIN"/>
    <property type="match status" value="1"/>
</dbReference>
<evidence type="ECO:0000313" key="4">
    <source>
        <dbReference type="EMBL" id="QDX91460.1"/>
    </source>
</evidence>
<keyword evidence="5" id="KW-1185">Reference proteome</keyword>
<dbReference type="EMBL" id="CP033464">
    <property type="protein sequence ID" value="QDX91460.1"/>
    <property type="molecule type" value="Genomic_DNA"/>
</dbReference>
<accession>A0A502IHE6</accession>
<dbReference type="InterPro" id="IPR014044">
    <property type="entry name" value="CAP_dom"/>
</dbReference>
<dbReference type="SUPFAM" id="SSF55797">
    <property type="entry name" value="PR-1-like"/>
    <property type="match status" value="1"/>
</dbReference>
<dbReference type="AlphaFoldDB" id="A0A502IHE6"/>
<organism evidence="4 5">
    <name type="scientific">Brevibacillus laterosporus</name>
    <name type="common">Bacillus laterosporus</name>
    <dbReference type="NCBI Taxonomy" id="1465"/>
    <lineage>
        <taxon>Bacteria</taxon>
        <taxon>Bacillati</taxon>
        <taxon>Bacillota</taxon>
        <taxon>Bacilli</taxon>
        <taxon>Bacillales</taxon>
        <taxon>Paenibacillaceae</taxon>
        <taxon>Brevibacillus</taxon>
    </lineage>
</organism>
<feature type="region of interest" description="Disordered" evidence="1">
    <location>
        <begin position="98"/>
        <end position="151"/>
    </location>
</feature>